<dbReference type="InterPro" id="IPR000719">
    <property type="entry name" value="Prot_kinase_dom"/>
</dbReference>
<gene>
    <name evidence="3" type="ORF">NLU13_3921</name>
</gene>
<dbReference type="Pfam" id="PF00069">
    <property type="entry name" value="Pkinase"/>
    <property type="match status" value="1"/>
</dbReference>
<sequence length="816" mass="93067">MGPKSLSFADGLSRCLKKHKGQHALDDKRPNYVTYQDLDGYWTDAMIRQVFHDCRAGYEQGPYLNPNTIRGGYLRLFSLLVFIDRLYTIDESFVDYGLKDENFPLTMIPTAWEDTPDRRKLFDEIQEYQWKFFPLVFNKQQPHHQILSPKHILPIIKTVWLDGTNEATVDQIHVDRRCIANDEPDDPEAGFKDTIRLVRKQYVGEAHKAAFSREKHAYEALFAGRYRSPYFLDCYGYFSQTLPDGTVTYNLILEFARGGSLQKYYMNCTPPKNHKELTQFWTSLISPLEALHSAHRVSEELNDPATHTIVHQDIKPGNLLLSGQTESDPHEFTVKLVDFGYSFTHILPSGDPGNSGIKDLGGGQTYGAPEISIHEPYTHNGNDEITEKVDIWSMGCVLSEACVWRLHGSSGRKDYETRRTQEIHQNTRMKLSGLAGCFHNGFTRLDEVGKTHKKVVDSLPTWDNITAKVALMVEEDMLQAKSSDRLSPNMICQKLKNILSQATAETKEQAHQMNDSDTLQKEPETGQANTSLIIEVPRRILSSVSMRPPSRAGLRSARKSLLRQISLPYKAACQFLENKKKKNGHGDPEVEAVINTLKRTLKGRDIIFFIDNSPSMGNYRTQARKALQTYAYITKRIDANGIEACFASDPTNLARYRKTKPLMAAFDKQEWDQGTFEHKLNEFVNVIIGRLPRWYKIKRLKPMSIFILTDGNWGDSSSTACGIEIPIGKLMNRMIDKEVDRTQVSVQFMRFGDDENGKRYLDYLDQLGEGRRMDIVDTKPYDYDVYAMLIAAIAEGIDKEGERRHTSKETSGSCTD</sequence>
<dbReference type="PROSITE" id="PS50011">
    <property type="entry name" value="PROTEIN_KINASE_DOM"/>
    <property type="match status" value="1"/>
</dbReference>
<dbReference type="PROSITE" id="PS00108">
    <property type="entry name" value="PROTEIN_KINASE_ST"/>
    <property type="match status" value="1"/>
</dbReference>
<dbReference type="EMBL" id="JAPDFR010000003">
    <property type="protein sequence ID" value="KAK0387676.1"/>
    <property type="molecule type" value="Genomic_DNA"/>
</dbReference>
<name>A0AA39L7R1_SARSR</name>
<dbReference type="SUPFAM" id="SSF56112">
    <property type="entry name" value="Protein kinase-like (PK-like)"/>
    <property type="match status" value="1"/>
</dbReference>
<dbReference type="GO" id="GO:0005524">
    <property type="term" value="F:ATP binding"/>
    <property type="evidence" value="ECO:0007669"/>
    <property type="project" value="InterPro"/>
</dbReference>
<dbReference type="InterPro" id="IPR008271">
    <property type="entry name" value="Ser/Thr_kinase_AS"/>
</dbReference>
<dbReference type="Proteomes" id="UP001175261">
    <property type="component" value="Unassembled WGS sequence"/>
</dbReference>
<feature type="region of interest" description="Disordered" evidence="1">
    <location>
        <begin position="504"/>
        <end position="525"/>
    </location>
</feature>
<reference evidence="3" key="1">
    <citation type="submission" date="2022-10" db="EMBL/GenBank/DDBJ databases">
        <title>Determination and structural analysis of whole genome sequence of Sarocladium strictum F4-1.</title>
        <authorList>
            <person name="Hu L."/>
            <person name="Jiang Y."/>
        </authorList>
    </citation>
    <scope>NUCLEOTIDE SEQUENCE</scope>
    <source>
        <strain evidence="3">F4-1</strain>
    </source>
</reference>
<dbReference type="Gene3D" id="1.10.510.10">
    <property type="entry name" value="Transferase(Phosphotransferase) domain 1"/>
    <property type="match status" value="1"/>
</dbReference>
<keyword evidence="4" id="KW-1185">Reference proteome</keyword>
<evidence type="ECO:0000256" key="1">
    <source>
        <dbReference type="SAM" id="MobiDB-lite"/>
    </source>
</evidence>
<comment type="caution">
    <text evidence="3">The sequence shown here is derived from an EMBL/GenBank/DDBJ whole genome shotgun (WGS) entry which is preliminary data.</text>
</comment>
<evidence type="ECO:0000313" key="4">
    <source>
        <dbReference type="Proteomes" id="UP001175261"/>
    </source>
</evidence>
<feature type="domain" description="Protein kinase" evidence="2">
    <location>
        <begin position="122"/>
        <end position="499"/>
    </location>
</feature>
<dbReference type="PANTHER" id="PTHR24359:SF1">
    <property type="entry name" value="INHIBITOR OF NUCLEAR FACTOR KAPPA-B KINASE EPSILON SUBUNIT HOMOLOG 1-RELATED"/>
    <property type="match status" value="1"/>
</dbReference>
<accession>A0AA39L7R1</accession>
<dbReference type="PANTHER" id="PTHR24359">
    <property type="entry name" value="SERINE/THREONINE-PROTEIN KINASE SBK1"/>
    <property type="match status" value="1"/>
</dbReference>
<organism evidence="3 4">
    <name type="scientific">Sarocladium strictum</name>
    <name type="common">Black bundle disease fungus</name>
    <name type="synonym">Acremonium strictum</name>
    <dbReference type="NCBI Taxonomy" id="5046"/>
    <lineage>
        <taxon>Eukaryota</taxon>
        <taxon>Fungi</taxon>
        <taxon>Dikarya</taxon>
        <taxon>Ascomycota</taxon>
        <taxon>Pezizomycotina</taxon>
        <taxon>Sordariomycetes</taxon>
        <taxon>Hypocreomycetidae</taxon>
        <taxon>Hypocreales</taxon>
        <taxon>Sarocladiaceae</taxon>
        <taxon>Sarocladium</taxon>
    </lineage>
</organism>
<dbReference type="InterPro" id="IPR011009">
    <property type="entry name" value="Kinase-like_dom_sf"/>
</dbReference>
<protein>
    <recommendedName>
        <fullName evidence="2">Protein kinase domain-containing protein</fullName>
    </recommendedName>
</protein>
<dbReference type="InterPro" id="IPR036465">
    <property type="entry name" value="vWFA_dom_sf"/>
</dbReference>
<dbReference type="AlphaFoldDB" id="A0AA39L7R1"/>
<dbReference type="SUPFAM" id="SSF53300">
    <property type="entry name" value="vWA-like"/>
    <property type="match status" value="1"/>
</dbReference>
<dbReference type="GO" id="GO:0004674">
    <property type="term" value="F:protein serine/threonine kinase activity"/>
    <property type="evidence" value="ECO:0007669"/>
    <property type="project" value="TreeGrafter"/>
</dbReference>
<dbReference type="SMART" id="SM00220">
    <property type="entry name" value="S_TKc"/>
    <property type="match status" value="1"/>
</dbReference>
<evidence type="ECO:0000313" key="3">
    <source>
        <dbReference type="EMBL" id="KAK0387676.1"/>
    </source>
</evidence>
<proteinExistence type="predicted"/>
<evidence type="ECO:0000259" key="2">
    <source>
        <dbReference type="PROSITE" id="PS50011"/>
    </source>
</evidence>